<dbReference type="AlphaFoldDB" id="E1IAD3"/>
<dbReference type="InterPro" id="IPR019267">
    <property type="entry name" value="CRISPR-assoc_Cas6_C"/>
</dbReference>
<feature type="domain" description="CRISPR-associated protein Cas6 C-terminal" evidence="1">
    <location>
        <begin position="143"/>
        <end position="263"/>
    </location>
</feature>
<organism evidence="3 4">
    <name type="scientific">Oscillochloris trichoides DG-6</name>
    <dbReference type="NCBI Taxonomy" id="765420"/>
    <lineage>
        <taxon>Bacteria</taxon>
        <taxon>Bacillati</taxon>
        <taxon>Chloroflexota</taxon>
        <taxon>Chloroflexia</taxon>
        <taxon>Chloroflexales</taxon>
        <taxon>Chloroflexineae</taxon>
        <taxon>Oscillochloridaceae</taxon>
        <taxon>Oscillochloris</taxon>
    </lineage>
</organism>
<dbReference type="InterPro" id="IPR045747">
    <property type="entry name" value="CRISPR-assoc_prot_Cas6_N_sf"/>
</dbReference>
<dbReference type="HOGENOM" id="CLU_063836_1_0_0"/>
<keyword evidence="4" id="KW-1185">Reference proteome</keyword>
<accession>E1IAD3</accession>
<dbReference type="InterPro" id="IPR045648">
    <property type="entry name" value="CRISPR-assoc_Cas6-like_N"/>
</dbReference>
<dbReference type="CDD" id="cd21141">
    <property type="entry name" value="Cas6_III-like"/>
    <property type="match status" value="1"/>
</dbReference>
<gene>
    <name evidence="3" type="ORF">OSCT_0284</name>
</gene>
<dbReference type="Pfam" id="PF19308">
    <property type="entry name" value="CRISPR_Cas6_N"/>
    <property type="match status" value="1"/>
</dbReference>
<feature type="domain" description="CRISPR-associated protein Cas6-like N-terminal" evidence="2">
    <location>
        <begin position="71"/>
        <end position="132"/>
    </location>
</feature>
<name>E1IAD3_9CHLR</name>
<evidence type="ECO:0000313" key="4">
    <source>
        <dbReference type="Proteomes" id="UP000054010"/>
    </source>
</evidence>
<comment type="caution">
    <text evidence="3">The sequence shown here is derived from an EMBL/GenBank/DDBJ whole genome shotgun (WGS) entry which is preliminary data.</text>
</comment>
<reference evidence="3 4" key="1">
    <citation type="journal article" date="2011" name="J. Bacteriol.">
        <title>Draft genome sequence of the anoxygenic filamentous phototrophic bacterium Oscillochloris trichoides subsp. DG-6.</title>
        <authorList>
            <person name="Kuznetsov B.B."/>
            <person name="Ivanovsky R.N."/>
            <person name="Keppen O.I."/>
            <person name="Sukhacheva M.V."/>
            <person name="Bumazhkin B.K."/>
            <person name="Patutina E.O."/>
            <person name="Beletsky A.V."/>
            <person name="Mardanov A.V."/>
            <person name="Baslerov R.V."/>
            <person name="Panteleeva A.N."/>
            <person name="Kolganova T.V."/>
            <person name="Ravin N.V."/>
            <person name="Skryabin K.G."/>
        </authorList>
    </citation>
    <scope>NUCLEOTIDE SEQUENCE [LARGE SCALE GENOMIC DNA]</scope>
    <source>
        <strain evidence="3 4">DG-6</strain>
    </source>
</reference>
<proteinExistence type="predicted"/>
<protein>
    <submittedName>
        <fullName evidence="3">CRISPR-associated Cas family protein</fullName>
    </submittedName>
</protein>
<dbReference type="OrthoDB" id="425607at2"/>
<dbReference type="Gene3D" id="3.30.70.1890">
    <property type="match status" value="1"/>
</dbReference>
<dbReference type="Pfam" id="PF10040">
    <property type="entry name" value="CRISPR_Cas6"/>
    <property type="match status" value="1"/>
</dbReference>
<evidence type="ECO:0000313" key="3">
    <source>
        <dbReference type="EMBL" id="EFO81887.1"/>
    </source>
</evidence>
<dbReference type="eggNOG" id="COG5551">
    <property type="taxonomic scope" value="Bacteria"/>
</dbReference>
<dbReference type="Proteomes" id="UP000054010">
    <property type="component" value="Unassembled WGS sequence"/>
</dbReference>
<dbReference type="EMBL" id="ADVR01000004">
    <property type="protein sequence ID" value="EFO81887.1"/>
    <property type="molecule type" value="Genomic_DNA"/>
</dbReference>
<sequence>MSAFPDLYAFVVELRPLGNGPAPRPQGQGAQALFLDLVRQVAPDVSEALHADAQSKPYTVGILPSRRRDVVLLRVSLLHSDLFQPFVQALLRQMPGGELRLGQARLALGDVIGTPPPQGHPWAGFDSFADLYARVTPAHTVTLEFASATAIGQGSRADGRQRLNLLPTPEAIFPSLGRRWNDLAPQDLTFDMEQVRNASLDTMVSHHRIESTDISLGKGPQKGFVGIVAYELPADPIQARILTTLADAALFLGVGIKTARGMGLCRRMSNAG</sequence>
<evidence type="ECO:0000259" key="1">
    <source>
        <dbReference type="Pfam" id="PF10040"/>
    </source>
</evidence>
<dbReference type="STRING" id="765420.OSCT_0284"/>
<dbReference type="Gene3D" id="3.30.70.1900">
    <property type="match status" value="1"/>
</dbReference>
<evidence type="ECO:0000259" key="2">
    <source>
        <dbReference type="Pfam" id="PF19308"/>
    </source>
</evidence>